<accession>A0AAF0PPW2</accession>
<protein>
    <recommendedName>
        <fullName evidence="2">Reverse transcriptase/retrotransposon-derived protein RNase H-like domain-containing protein</fullName>
    </recommendedName>
</protein>
<dbReference type="InterPro" id="IPR043128">
    <property type="entry name" value="Rev_trsase/Diguanyl_cyclase"/>
</dbReference>
<dbReference type="Pfam" id="PF17919">
    <property type="entry name" value="RT_RNaseH_2"/>
    <property type="match status" value="1"/>
</dbReference>
<name>A0AAF0PPW2_SOLVR</name>
<dbReference type="SUPFAM" id="SSF56672">
    <property type="entry name" value="DNA/RNA polymerases"/>
    <property type="match status" value="1"/>
</dbReference>
<sequence length="286" mass="33247">MYWNLQLPDDHRRLCMTGRGLTYSPSFALWFHTLSDFPDLPPTMHNIWSVDWTTVCPGTLWTEYWNSIPRPRLRVRDMDSEVPSLESIPIVNEFLEVFLDELPDIRSILGLACYYKRFVEGFSSIVSPLRDLIQKKAKFIWSDACEKSFQDLKDRLTSTLVLTLPEGTYGFVVYCNASRVGLGCVLMQNGKVIAYTSRQLKDHEKNYPTHDLKLTSVVFALMIWKHYLYGVHVDVFTDHKSLQYVFIQKDLNLHQRRLYMGSVSHIDEDKKELVRDVNRLACLGVG</sequence>
<dbReference type="FunFam" id="3.30.70.270:FF:000020">
    <property type="entry name" value="Transposon Tf2-6 polyprotein-like Protein"/>
    <property type="match status" value="1"/>
</dbReference>
<dbReference type="GO" id="GO:0003824">
    <property type="term" value="F:catalytic activity"/>
    <property type="evidence" value="ECO:0007669"/>
    <property type="project" value="UniProtKB-KW"/>
</dbReference>
<dbReference type="Proteomes" id="UP001234989">
    <property type="component" value="Chromosome 1"/>
</dbReference>
<reference evidence="3" key="1">
    <citation type="submission" date="2023-08" db="EMBL/GenBank/DDBJ databases">
        <title>A de novo genome assembly of Solanum verrucosum Schlechtendal, a Mexican diploid species geographically isolated from the other diploid A-genome species in potato relatives.</title>
        <authorList>
            <person name="Hosaka K."/>
        </authorList>
    </citation>
    <scope>NUCLEOTIDE SEQUENCE</scope>
    <source>
        <tissue evidence="3">Young leaves</tissue>
    </source>
</reference>
<dbReference type="Gene3D" id="3.30.70.270">
    <property type="match status" value="1"/>
</dbReference>
<dbReference type="EMBL" id="CP133612">
    <property type="protein sequence ID" value="WMV08763.1"/>
    <property type="molecule type" value="Genomic_DNA"/>
</dbReference>
<evidence type="ECO:0000256" key="1">
    <source>
        <dbReference type="ARBA" id="ARBA00023268"/>
    </source>
</evidence>
<dbReference type="CDD" id="cd09274">
    <property type="entry name" value="RNase_HI_RT_Ty3"/>
    <property type="match status" value="1"/>
</dbReference>
<evidence type="ECO:0000313" key="3">
    <source>
        <dbReference type="EMBL" id="WMV08763.1"/>
    </source>
</evidence>
<dbReference type="InterPro" id="IPR041577">
    <property type="entry name" value="RT_RNaseH_2"/>
</dbReference>
<keyword evidence="1" id="KW-0511">Multifunctional enzyme</keyword>
<evidence type="ECO:0000259" key="2">
    <source>
        <dbReference type="Pfam" id="PF17919"/>
    </source>
</evidence>
<dbReference type="InterPro" id="IPR043502">
    <property type="entry name" value="DNA/RNA_pol_sf"/>
</dbReference>
<dbReference type="PANTHER" id="PTHR37984:SF5">
    <property type="entry name" value="PROTEIN NYNRIN-LIKE"/>
    <property type="match status" value="1"/>
</dbReference>
<proteinExistence type="predicted"/>
<organism evidence="3 4">
    <name type="scientific">Solanum verrucosum</name>
    <dbReference type="NCBI Taxonomy" id="315347"/>
    <lineage>
        <taxon>Eukaryota</taxon>
        <taxon>Viridiplantae</taxon>
        <taxon>Streptophyta</taxon>
        <taxon>Embryophyta</taxon>
        <taxon>Tracheophyta</taxon>
        <taxon>Spermatophyta</taxon>
        <taxon>Magnoliopsida</taxon>
        <taxon>eudicotyledons</taxon>
        <taxon>Gunneridae</taxon>
        <taxon>Pentapetalae</taxon>
        <taxon>asterids</taxon>
        <taxon>lamiids</taxon>
        <taxon>Solanales</taxon>
        <taxon>Solanaceae</taxon>
        <taxon>Solanoideae</taxon>
        <taxon>Solaneae</taxon>
        <taxon>Solanum</taxon>
    </lineage>
</organism>
<keyword evidence="4" id="KW-1185">Reference proteome</keyword>
<gene>
    <name evidence="3" type="ORF">MTR67_002148</name>
</gene>
<feature type="domain" description="Reverse transcriptase/retrotransposon-derived protein RNase H-like" evidence="2">
    <location>
        <begin position="141"/>
        <end position="235"/>
    </location>
</feature>
<dbReference type="InterPro" id="IPR050951">
    <property type="entry name" value="Retrovirus_Pol_polyprotein"/>
</dbReference>
<evidence type="ECO:0000313" key="4">
    <source>
        <dbReference type="Proteomes" id="UP001234989"/>
    </source>
</evidence>
<dbReference type="AlphaFoldDB" id="A0AAF0PPW2"/>
<dbReference type="PANTHER" id="PTHR37984">
    <property type="entry name" value="PROTEIN CBG26694"/>
    <property type="match status" value="1"/>
</dbReference>